<accession>A0A328BQI0</accession>
<dbReference type="GO" id="GO:0015074">
    <property type="term" value="P:DNA integration"/>
    <property type="evidence" value="ECO:0007669"/>
    <property type="project" value="InterPro"/>
</dbReference>
<dbReference type="OrthoDB" id="8201432at2"/>
<organism evidence="3 4">
    <name type="scientific">Phenylobacterium kunshanense</name>
    <dbReference type="NCBI Taxonomy" id="1445034"/>
    <lineage>
        <taxon>Bacteria</taxon>
        <taxon>Pseudomonadati</taxon>
        <taxon>Pseudomonadota</taxon>
        <taxon>Alphaproteobacteria</taxon>
        <taxon>Caulobacterales</taxon>
        <taxon>Caulobacteraceae</taxon>
        <taxon>Phenylobacterium</taxon>
    </lineage>
</organism>
<dbReference type="InterPro" id="IPR011010">
    <property type="entry name" value="DNA_brk_join_enz"/>
</dbReference>
<dbReference type="Pfam" id="PF00589">
    <property type="entry name" value="Phage_integrase"/>
    <property type="match status" value="1"/>
</dbReference>
<dbReference type="InterPro" id="IPR002104">
    <property type="entry name" value="Integrase_catalytic"/>
</dbReference>
<evidence type="ECO:0000313" key="3">
    <source>
        <dbReference type="EMBL" id="RAK68761.1"/>
    </source>
</evidence>
<dbReference type="PROSITE" id="PS51898">
    <property type="entry name" value="TYR_RECOMBINASE"/>
    <property type="match status" value="1"/>
</dbReference>
<proteinExistence type="predicted"/>
<dbReference type="SUPFAM" id="SSF56349">
    <property type="entry name" value="DNA breaking-rejoining enzymes"/>
    <property type="match status" value="1"/>
</dbReference>
<name>A0A328BQI0_9CAUL</name>
<dbReference type="GO" id="GO:0006310">
    <property type="term" value="P:DNA recombination"/>
    <property type="evidence" value="ECO:0007669"/>
    <property type="project" value="UniProtKB-KW"/>
</dbReference>
<evidence type="ECO:0000313" key="4">
    <source>
        <dbReference type="Proteomes" id="UP000249524"/>
    </source>
</evidence>
<feature type="domain" description="Tyr recombinase" evidence="2">
    <location>
        <begin position="162"/>
        <end position="332"/>
    </location>
</feature>
<comment type="caution">
    <text evidence="3">The sequence shown here is derived from an EMBL/GenBank/DDBJ whole genome shotgun (WGS) entry which is preliminary data.</text>
</comment>
<dbReference type="Gene3D" id="1.10.443.10">
    <property type="entry name" value="Intergrase catalytic core"/>
    <property type="match status" value="1"/>
</dbReference>
<gene>
    <name evidence="3" type="ORF">DJ019_01760</name>
</gene>
<dbReference type="EMBL" id="QFYS01000001">
    <property type="protein sequence ID" value="RAK68761.1"/>
    <property type="molecule type" value="Genomic_DNA"/>
</dbReference>
<sequence>MVDLKGLYTVRAKGRVYHYAWRGGPRILAPYGTPAFAAEFAHHHADRKGGDKARLSGLCAMFRASDAWNGKGPRPISAKTRASWSTWLDRIQVEFGDLRVEQFDRPAMRPIIIKWRNRYAATPRAADMGIQVLSRLLSFGMEEGKLLNNICKGIGSIYDVDRSGLIWTADDLAELEKHAAPEIMRAARLAALTGLRQSDLLRLSWSHVQPHSIEIATGKSRKRKTTLIPLYDELRDYLASVPKKATTVLVNTKGRPWQSGFGSSWKGAKNNAPTLRALHFHDLRGTAATRFYLGGLSIREIAEIMTWSEDYVEGLIDRYVKKDELLRDRIRRINENAQRTSSEKPNAKRPPKC</sequence>
<evidence type="ECO:0000259" key="2">
    <source>
        <dbReference type="PROSITE" id="PS51898"/>
    </source>
</evidence>
<dbReference type="AlphaFoldDB" id="A0A328BQI0"/>
<dbReference type="InterPro" id="IPR013762">
    <property type="entry name" value="Integrase-like_cat_sf"/>
</dbReference>
<dbReference type="RefSeq" id="WP_111274253.1">
    <property type="nucleotide sequence ID" value="NZ_QFYS01000001.1"/>
</dbReference>
<reference evidence="3 4" key="1">
    <citation type="submission" date="2018-05" db="EMBL/GenBank/DDBJ databases">
        <authorList>
            <person name="Lanie J.A."/>
            <person name="Ng W.-L."/>
            <person name="Kazmierczak K.M."/>
            <person name="Andrzejewski T.M."/>
            <person name="Davidsen T.M."/>
            <person name="Wayne K.J."/>
            <person name="Tettelin H."/>
            <person name="Glass J.I."/>
            <person name="Rusch D."/>
            <person name="Podicherti R."/>
            <person name="Tsui H.-C.T."/>
            <person name="Winkler M.E."/>
        </authorList>
    </citation>
    <scope>NUCLEOTIDE SEQUENCE [LARGE SCALE GENOMIC DNA]</scope>
    <source>
        <strain evidence="3 4">BUT-10</strain>
    </source>
</reference>
<evidence type="ECO:0000256" key="1">
    <source>
        <dbReference type="ARBA" id="ARBA00023172"/>
    </source>
</evidence>
<protein>
    <submittedName>
        <fullName evidence="3">Site-specific integrase</fullName>
    </submittedName>
</protein>
<keyword evidence="1" id="KW-0233">DNA recombination</keyword>
<dbReference type="GO" id="GO:0003677">
    <property type="term" value="F:DNA binding"/>
    <property type="evidence" value="ECO:0007669"/>
    <property type="project" value="InterPro"/>
</dbReference>
<dbReference type="Proteomes" id="UP000249524">
    <property type="component" value="Unassembled WGS sequence"/>
</dbReference>
<keyword evidence="4" id="KW-1185">Reference proteome</keyword>